<dbReference type="GO" id="GO:0016787">
    <property type="term" value="F:hydrolase activity"/>
    <property type="evidence" value="ECO:0007669"/>
    <property type="project" value="UniProtKB-KW"/>
</dbReference>
<dbReference type="SUPFAM" id="SSF52540">
    <property type="entry name" value="P-loop containing nucleoside triphosphate hydrolases"/>
    <property type="match status" value="2"/>
</dbReference>
<evidence type="ECO:0000256" key="6">
    <source>
        <dbReference type="RuleBase" id="RU000492"/>
    </source>
</evidence>
<dbReference type="SMART" id="SM00490">
    <property type="entry name" value="HELICc"/>
    <property type="match status" value="1"/>
</dbReference>
<dbReference type="Pfam" id="PF00271">
    <property type="entry name" value="Helicase_C"/>
    <property type="match status" value="1"/>
</dbReference>
<dbReference type="AlphaFoldDB" id="A0A8K1CFJ6"/>
<organism evidence="10 11">
    <name type="scientific">Pythium oligandrum</name>
    <name type="common">Mycoparasitic fungus</name>
    <dbReference type="NCBI Taxonomy" id="41045"/>
    <lineage>
        <taxon>Eukaryota</taxon>
        <taxon>Sar</taxon>
        <taxon>Stramenopiles</taxon>
        <taxon>Oomycota</taxon>
        <taxon>Peronosporomycetes</taxon>
        <taxon>Pythiales</taxon>
        <taxon>Pythiaceae</taxon>
        <taxon>Pythium</taxon>
    </lineage>
</organism>
<keyword evidence="5 6" id="KW-0067">ATP-binding</keyword>
<name>A0A8K1CFJ6_PYTOL</name>
<evidence type="ECO:0000259" key="9">
    <source>
        <dbReference type="PROSITE" id="PS51194"/>
    </source>
</evidence>
<proteinExistence type="inferred from homology"/>
<evidence type="ECO:0000256" key="1">
    <source>
        <dbReference type="ARBA" id="ARBA00012552"/>
    </source>
</evidence>
<comment type="caution">
    <text evidence="10">The sequence shown here is derived from an EMBL/GenBank/DDBJ whole genome shotgun (WGS) entry which is preliminary data.</text>
</comment>
<feature type="region of interest" description="Disordered" evidence="7">
    <location>
        <begin position="597"/>
        <end position="673"/>
    </location>
</feature>
<keyword evidence="11" id="KW-1185">Reference proteome</keyword>
<sequence length="716" mass="79357">MDLQRSYLHNARRKARQTRDYFDDDDEDEGFSQRSSDRASEARQNGVLGGSGSAGTQENSDDIDPLDAFMAGIDVQDGQALVLTQSFVMQPTRFEDDHDSYLEELARTHKKPRATADYADSDEEVYATAKDADGANEADDDEDDGSKRTIEALAPLDHTTVEYETFRKAFYKVHPSVAAMSAAEIEELKKELSVHTEGSDVPRPIQSFMHAGFDRKMLAMLMKLELEAPTPIQSQTFPVALSGRDMIGIAKTGSGKTLAFALPMVVHVMDQRELLKDEGPIAIVLSPTRELAHQIFVQVKKFLTVYGAQCAAVYGGVGKWDQIQALRRGAEVVVATPGRLIDMIRKKNVKTRRVTFVVLDEADRMFEMGFEPQLRSIMGQVRPDRQTLMFSATFRKRIEALARDVLQDPVKVVIGKIGQANEDIRQVAVVVNNHNGKWPWLMANIRKLAAEGRLLIFAGSKVGCEELTKNLNAMQFYSTCLHGDKGQQERSEALAKFRSGECSILVATDVAARGLDVKDVKNVINYDVAKNIDTHVHRIGRTGRMGAEGFEPGTAYTLVTMKDTQFASQLVYNMDVSGQTVSNELLSLAKKDPRFRRGVPATAKHSSGGGYATEDDSNGLFESNNRIFDEEDERELERWTANKPKSKAEQRKGLGFAGPVGGRPSFVRPTAGSLQQSFRMGFVKATTTESSPQNKQPEPTFLRHAIGAARSRNQHP</sequence>
<gene>
    <name evidence="10" type="ORF">Poli38472_005162</name>
</gene>
<dbReference type="EMBL" id="SPLM01000073">
    <property type="protein sequence ID" value="TMW62544.1"/>
    <property type="molecule type" value="Genomic_DNA"/>
</dbReference>
<dbReference type="InterPro" id="IPR014001">
    <property type="entry name" value="Helicase_ATP-bd"/>
</dbReference>
<dbReference type="PROSITE" id="PS00039">
    <property type="entry name" value="DEAD_ATP_HELICASE"/>
    <property type="match status" value="1"/>
</dbReference>
<keyword evidence="3 6" id="KW-0378">Hydrolase</keyword>
<evidence type="ECO:0000256" key="2">
    <source>
        <dbReference type="ARBA" id="ARBA00022741"/>
    </source>
</evidence>
<feature type="domain" description="Helicase ATP-binding" evidence="8">
    <location>
        <begin position="237"/>
        <end position="412"/>
    </location>
</feature>
<dbReference type="InterPro" id="IPR011545">
    <property type="entry name" value="DEAD/DEAH_box_helicase_dom"/>
</dbReference>
<evidence type="ECO:0000256" key="5">
    <source>
        <dbReference type="ARBA" id="ARBA00022840"/>
    </source>
</evidence>
<protein>
    <recommendedName>
        <fullName evidence="1">RNA helicase</fullName>
        <ecNumber evidence="1">3.6.4.13</ecNumber>
    </recommendedName>
</protein>
<dbReference type="EC" id="3.6.4.13" evidence="1"/>
<dbReference type="InterPro" id="IPR001650">
    <property type="entry name" value="Helicase_C-like"/>
</dbReference>
<evidence type="ECO:0000256" key="3">
    <source>
        <dbReference type="ARBA" id="ARBA00022801"/>
    </source>
</evidence>
<dbReference type="PROSITE" id="PS51192">
    <property type="entry name" value="HELICASE_ATP_BIND_1"/>
    <property type="match status" value="1"/>
</dbReference>
<dbReference type="OrthoDB" id="196131at2759"/>
<evidence type="ECO:0000259" key="8">
    <source>
        <dbReference type="PROSITE" id="PS51192"/>
    </source>
</evidence>
<evidence type="ECO:0000313" key="11">
    <source>
        <dbReference type="Proteomes" id="UP000794436"/>
    </source>
</evidence>
<feature type="region of interest" description="Disordered" evidence="7">
    <location>
        <begin position="1"/>
        <end position="63"/>
    </location>
</feature>
<feature type="domain" description="Helicase C-terminal" evidence="9">
    <location>
        <begin position="440"/>
        <end position="589"/>
    </location>
</feature>
<dbReference type="PROSITE" id="PS51194">
    <property type="entry name" value="HELICASE_CTER"/>
    <property type="match status" value="1"/>
</dbReference>
<evidence type="ECO:0000256" key="7">
    <source>
        <dbReference type="SAM" id="MobiDB-lite"/>
    </source>
</evidence>
<dbReference type="Pfam" id="PF00270">
    <property type="entry name" value="DEAD"/>
    <property type="match status" value="1"/>
</dbReference>
<dbReference type="PANTHER" id="PTHR47958">
    <property type="entry name" value="ATP-DEPENDENT RNA HELICASE DBP3"/>
    <property type="match status" value="1"/>
</dbReference>
<dbReference type="GO" id="GO:0005524">
    <property type="term" value="F:ATP binding"/>
    <property type="evidence" value="ECO:0007669"/>
    <property type="project" value="UniProtKB-KW"/>
</dbReference>
<dbReference type="GO" id="GO:0003724">
    <property type="term" value="F:RNA helicase activity"/>
    <property type="evidence" value="ECO:0007669"/>
    <property type="project" value="UniProtKB-EC"/>
</dbReference>
<feature type="region of interest" description="Disordered" evidence="7">
    <location>
        <begin position="685"/>
        <end position="716"/>
    </location>
</feature>
<feature type="compositionally biased region" description="Basic and acidic residues" evidence="7">
    <location>
        <begin position="635"/>
        <end position="652"/>
    </location>
</feature>
<dbReference type="SMART" id="SM00487">
    <property type="entry name" value="DEXDc"/>
    <property type="match status" value="1"/>
</dbReference>
<evidence type="ECO:0000256" key="4">
    <source>
        <dbReference type="ARBA" id="ARBA00022806"/>
    </source>
</evidence>
<dbReference type="InterPro" id="IPR000629">
    <property type="entry name" value="RNA-helicase_DEAD-box_CS"/>
</dbReference>
<keyword evidence="4 6" id="KW-0347">Helicase</keyword>
<reference evidence="10" key="1">
    <citation type="submission" date="2019-03" db="EMBL/GenBank/DDBJ databases">
        <title>Long read genome sequence of the mycoparasitic Pythium oligandrum ATCC 38472 isolated from sugarbeet rhizosphere.</title>
        <authorList>
            <person name="Gaulin E."/>
        </authorList>
    </citation>
    <scope>NUCLEOTIDE SEQUENCE</scope>
    <source>
        <strain evidence="10">ATCC 38472_TT</strain>
    </source>
</reference>
<dbReference type="CDD" id="cd18787">
    <property type="entry name" value="SF2_C_DEAD"/>
    <property type="match status" value="1"/>
</dbReference>
<dbReference type="Proteomes" id="UP000794436">
    <property type="component" value="Unassembled WGS sequence"/>
</dbReference>
<dbReference type="Gene3D" id="3.40.50.300">
    <property type="entry name" value="P-loop containing nucleotide triphosphate hydrolases"/>
    <property type="match status" value="2"/>
</dbReference>
<dbReference type="FunFam" id="3.40.50.300:FF:000079">
    <property type="entry name" value="probable ATP-dependent RNA helicase DDX17"/>
    <property type="match status" value="1"/>
</dbReference>
<evidence type="ECO:0000313" key="10">
    <source>
        <dbReference type="EMBL" id="TMW62544.1"/>
    </source>
</evidence>
<comment type="similarity">
    <text evidence="6">Belongs to the DEAD box helicase family.</text>
</comment>
<dbReference type="GO" id="GO:0003676">
    <property type="term" value="F:nucleic acid binding"/>
    <property type="evidence" value="ECO:0007669"/>
    <property type="project" value="InterPro"/>
</dbReference>
<dbReference type="InterPro" id="IPR027417">
    <property type="entry name" value="P-loop_NTPase"/>
</dbReference>
<feature type="compositionally biased region" description="Polar residues" evidence="7">
    <location>
        <begin position="685"/>
        <end position="697"/>
    </location>
</feature>
<keyword evidence="2 6" id="KW-0547">Nucleotide-binding</keyword>
<accession>A0A8K1CFJ6</accession>